<gene>
    <name evidence="4" type="ORF">MKZ38_005415</name>
</gene>
<evidence type="ECO:0000256" key="2">
    <source>
        <dbReference type="SAM" id="SignalP"/>
    </source>
</evidence>
<dbReference type="EMBL" id="JAKWBI020000323">
    <property type="protein sequence ID" value="KAJ2896592.1"/>
    <property type="molecule type" value="Genomic_DNA"/>
</dbReference>
<proteinExistence type="predicted"/>
<organism evidence="4 5">
    <name type="scientific">Zalerion maritima</name>
    <dbReference type="NCBI Taxonomy" id="339359"/>
    <lineage>
        <taxon>Eukaryota</taxon>
        <taxon>Fungi</taxon>
        <taxon>Dikarya</taxon>
        <taxon>Ascomycota</taxon>
        <taxon>Pezizomycotina</taxon>
        <taxon>Sordariomycetes</taxon>
        <taxon>Lulworthiomycetidae</taxon>
        <taxon>Lulworthiales</taxon>
        <taxon>Lulworthiaceae</taxon>
        <taxon>Zalerion</taxon>
    </lineage>
</organism>
<name>A0AAD5WPA7_9PEZI</name>
<reference evidence="4" key="1">
    <citation type="submission" date="2022-07" db="EMBL/GenBank/DDBJ databases">
        <title>Draft genome sequence of Zalerion maritima ATCC 34329, a (micro)plastics degrading marine fungus.</title>
        <authorList>
            <person name="Paco A."/>
            <person name="Goncalves M.F.M."/>
            <person name="Rocha-Santos T.A.P."/>
            <person name="Alves A."/>
        </authorList>
    </citation>
    <scope>NUCLEOTIDE SEQUENCE</scope>
    <source>
        <strain evidence="4">ATCC 34329</strain>
    </source>
</reference>
<feature type="domain" description="DUF2427" evidence="3">
    <location>
        <begin position="1"/>
        <end position="79"/>
    </location>
</feature>
<keyword evidence="1" id="KW-0472">Membrane</keyword>
<keyword evidence="1" id="KW-1133">Transmembrane helix</keyword>
<dbReference type="AlphaFoldDB" id="A0AAD5WPA7"/>
<comment type="caution">
    <text evidence="4">The sequence shown here is derived from an EMBL/GenBank/DDBJ whole genome shotgun (WGS) entry which is preliminary data.</text>
</comment>
<evidence type="ECO:0000313" key="4">
    <source>
        <dbReference type="EMBL" id="KAJ2896592.1"/>
    </source>
</evidence>
<feature type="transmembrane region" description="Helical" evidence="1">
    <location>
        <begin position="28"/>
        <end position="46"/>
    </location>
</feature>
<feature type="signal peptide" evidence="2">
    <location>
        <begin position="1"/>
        <end position="18"/>
    </location>
</feature>
<evidence type="ECO:0000313" key="5">
    <source>
        <dbReference type="Proteomes" id="UP001201980"/>
    </source>
</evidence>
<keyword evidence="2" id="KW-0732">Signal</keyword>
<keyword evidence="5" id="KW-1185">Reference proteome</keyword>
<evidence type="ECO:0000259" key="3">
    <source>
        <dbReference type="Pfam" id="PF10348"/>
    </source>
</evidence>
<dbReference type="InterPro" id="IPR018825">
    <property type="entry name" value="DUF2427"/>
</dbReference>
<dbReference type="PANTHER" id="PTHR31685">
    <property type="entry name" value="INTEGRAL MEMBRANE PROTEIN (AFU_ORTHOLOGUE AFUA_6G12730)-RELATED"/>
    <property type="match status" value="1"/>
</dbReference>
<sequence length="166" mass="17735">MSVAWVFMLPTALMLSLAKSWYTPAAQVVFLATNAVQVMVGTIYNAKIPGLYPNSLRYKFGWAMMILTAVHVLIGLTARVVGVFRRTVGEIDGWRPAFREGLARRACSLNPPATPAPGGRLLFANPASCACSPSRGHIDVVPPTVDGDGKYGAQTVRGPACGGFLR</sequence>
<evidence type="ECO:0000256" key="1">
    <source>
        <dbReference type="SAM" id="Phobius"/>
    </source>
</evidence>
<dbReference type="PANTHER" id="PTHR31685:SF3">
    <property type="entry name" value="INTEGRAL MEMBRANE PROTEIN (AFU_ORTHOLOGUE AFUA_6G12730)"/>
    <property type="match status" value="1"/>
</dbReference>
<keyword evidence="1" id="KW-0812">Transmembrane</keyword>
<feature type="chain" id="PRO_5041944318" description="DUF2427 domain-containing protein" evidence="2">
    <location>
        <begin position="19"/>
        <end position="166"/>
    </location>
</feature>
<protein>
    <recommendedName>
        <fullName evidence="3">DUF2427 domain-containing protein</fullName>
    </recommendedName>
</protein>
<dbReference type="Pfam" id="PF10348">
    <property type="entry name" value="DUF2427"/>
    <property type="match status" value="1"/>
</dbReference>
<accession>A0AAD5WPA7</accession>
<feature type="transmembrane region" description="Helical" evidence="1">
    <location>
        <begin position="58"/>
        <end position="78"/>
    </location>
</feature>
<dbReference type="Proteomes" id="UP001201980">
    <property type="component" value="Unassembled WGS sequence"/>
</dbReference>